<comment type="caution">
    <text evidence="3">The sequence shown here is derived from an EMBL/GenBank/DDBJ whole genome shotgun (WGS) entry which is preliminary data.</text>
</comment>
<sequence>MTSMQQELPERAQRWVCAALGEGTRITSVRPLAGGISSLVHLLAVENGAARCELVLRRFDNARWLREEPELAEHEAASLALAQRCGVGAPRAVAYDTSGAGCGMPAVLMTKVEGENVLRPVDLPSWLDELARTLAAIHRSDADRIDADGGARADCQPDDAESERPDAGISDVRPSRVGAGDADARSFRWRYFTYVDLTRQPDLSWSAAPARWQAALARVRGPRPEPQLRFIHCDYHAANVLWHGGRICAVVDWVNACIGPVGVDVGHCRVDLAQLHGVAAADLFLEAYVRHAGPDFRYELYWDLLSAIDVLEDAPGVYGGWAALGVTDLTPQLVRGRLDAYVASLLARAEED</sequence>
<dbReference type="SUPFAM" id="SSF56112">
    <property type="entry name" value="Protein kinase-like (PK-like)"/>
    <property type="match status" value="1"/>
</dbReference>
<gene>
    <name evidence="3" type="ORF">IDH44_01615</name>
</gene>
<dbReference type="PANTHER" id="PTHR21310">
    <property type="entry name" value="AMINOGLYCOSIDE PHOSPHOTRANSFERASE-RELATED-RELATED"/>
    <property type="match status" value="1"/>
</dbReference>
<dbReference type="Proteomes" id="UP000621560">
    <property type="component" value="Unassembled WGS sequence"/>
</dbReference>
<evidence type="ECO:0000256" key="1">
    <source>
        <dbReference type="SAM" id="MobiDB-lite"/>
    </source>
</evidence>
<organism evidence="3 4">
    <name type="scientific">Paenibacillus sabuli</name>
    <dbReference type="NCBI Taxonomy" id="2772509"/>
    <lineage>
        <taxon>Bacteria</taxon>
        <taxon>Bacillati</taxon>
        <taxon>Bacillota</taxon>
        <taxon>Bacilli</taxon>
        <taxon>Bacillales</taxon>
        <taxon>Paenibacillaceae</taxon>
        <taxon>Paenibacillus</taxon>
    </lineage>
</organism>
<dbReference type="Gene3D" id="3.90.1200.10">
    <property type="match status" value="1"/>
</dbReference>
<evidence type="ECO:0000313" key="4">
    <source>
        <dbReference type="Proteomes" id="UP000621560"/>
    </source>
</evidence>
<evidence type="ECO:0000313" key="3">
    <source>
        <dbReference type="EMBL" id="MBD2843876.1"/>
    </source>
</evidence>
<evidence type="ECO:0000259" key="2">
    <source>
        <dbReference type="Pfam" id="PF01636"/>
    </source>
</evidence>
<dbReference type="AlphaFoldDB" id="A0A927BQ42"/>
<keyword evidence="4" id="KW-1185">Reference proteome</keyword>
<accession>A0A927BQ42</accession>
<dbReference type="Pfam" id="PF01636">
    <property type="entry name" value="APH"/>
    <property type="match status" value="1"/>
</dbReference>
<dbReference type="InterPro" id="IPR011009">
    <property type="entry name" value="Kinase-like_dom_sf"/>
</dbReference>
<name>A0A927BQ42_9BACL</name>
<feature type="domain" description="Aminoglycoside phosphotransferase" evidence="2">
    <location>
        <begin position="29"/>
        <end position="294"/>
    </location>
</feature>
<protein>
    <submittedName>
        <fullName evidence="3">Aminoglycoside phosphotransferase family protein</fullName>
    </submittedName>
</protein>
<feature type="region of interest" description="Disordered" evidence="1">
    <location>
        <begin position="146"/>
        <end position="179"/>
    </location>
</feature>
<proteinExistence type="predicted"/>
<dbReference type="InterPro" id="IPR002575">
    <property type="entry name" value="Aminoglycoside_PTrfase"/>
</dbReference>
<dbReference type="InterPro" id="IPR051678">
    <property type="entry name" value="AGP_Transferase"/>
</dbReference>
<dbReference type="RefSeq" id="WP_190914045.1">
    <property type="nucleotide sequence ID" value="NZ_JACXIZ010000006.1"/>
</dbReference>
<dbReference type="EMBL" id="JACXIZ010000006">
    <property type="protein sequence ID" value="MBD2843876.1"/>
    <property type="molecule type" value="Genomic_DNA"/>
</dbReference>
<reference evidence="3" key="1">
    <citation type="submission" date="2020-09" db="EMBL/GenBank/DDBJ databases">
        <title>A novel bacterium of genus Paenibacillus, isolated from South China Sea.</title>
        <authorList>
            <person name="Huang H."/>
            <person name="Mo K."/>
            <person name="Hu Y."/>
        </authorList>
    </citation>
    <scope>NUCLEOTIDE SEQUENCE</scope>
    <source>
        <strain evidence="3">IB182496</strain>
    </source>
</reference>